<dbReference type="EMBL" id="LXFE01002318">
    <property type="protein sequence ID" value="OLL23074.1"/>
    <property type="molecule type" value="Genomic_DNA"/>
</dbReference>
<dbReference type="PANTHER" id="PTHR21347">
    <property type="entry name" value="CLEFT LIP AND PALATE ASSOCIATED TRANSMEMBRANE PROTEIN-RELATED"/>
    <property type="match status" value="1"/>
</dbReference>
<proteinExistence type="inferred from homology"/>
<dbReference type="OrthoDB" id="378564at2759"/>
<dbReference type="PANTHER" id="PTHR21347:SF0">
    <property type="entry name" value="LIPID SCRAMBLASE CLPTM1L"/>
    <property type="match status" value="1"/>
</dbReference>
<feature type="transmembrane region" description="Helical" evidence="7">
    <location>
        <begin position="333"/>
        <end position="354"/>
    </location>
</feature>
<dbReference type="GO" id="GO:0012505">
    <property type="term" value="C:endomembrane system"/>
    <property type="evidence" value="ECO:0007669"/>
    <property type="project" value="TreeGrafter"/>
</dbReference>
<evidence type="ECO:0000313" key="8">
    <source>
        <dbReference type="EMBL" id="OLL23074.1"/>
    </source>
</evidence>
<comment type="similarity">
    <text evidence="2">Belongs to the CLPTM1 family.</text>
</comment>
<evidence type="ECO:0000256" key="6">
    <source>
        <dbReference type="SAM" id="MobiDB-lite"/>
    </source>
</evidence>
<feature type="region of interest" description="Disordered" evidence="6">
    <location>
        <begin position="575"/>
        <end position="597"/>
    </location>
</feature>
<evidence type="ECO:0000256" key="2">
    <source>
        <dbReference type="ARBA" id="ARBA00009310"/>
    </source>
</evidence>
<keyword evidence="4 7" id="KW-1133">Transmembrane helix</keyword>
<comment type="caution">
    <text evidence="8">The sequence shown here is derived from an EMBL/GenBank/DDBJ whole genome shotgun (WGS) entry which is preliminary data.</text>
</comment>
<dbReference type="STRING" id="1198029.A0A1U7LKA1"/>
<dbReference type="GO" id="GO:0016020">
    <property type="term" value="C:membrane"/>
    <property type="evidence" value="ECO:0007669"/>
    <property type="project" value="UniProtKB-SubCell"/>
</dbReference>
<evidence type="ECO:0000256" key="7">
    <source>
        <dbReference type="SAM" id="Phobius"/>
    </source>
</evidence>
<dbReference type="AlphaFoldDB" id="A0A1U7LKA1"/>
<protein>
    <submittedName>
        <fullName evidence="8">Cleft lip and palate transmembrane protein 1</fullName>
    </submittedName>
</protein>
<dbReference type="InterPro" id="IPR008429">
    <property type="entry name" value="CLPTM1"/>
</dbReference>
<evidence type="ECO:0000256" key="5">
    <source>
        <dbReference type="ARBA" id="ARBA00023136"/>
    </source>
</evidence>
<feature type="transmembrane region" description="Helical" evidence="7">
    <location>
        <begin position="366"/>
        <end position="386"/>
    </location>
</feature>
<evidence type="ECO:0000313" key="9">
    <source>
        <dbReference type="Proteomes" id="UP000186594"/>
    </source>
</evidence>
<keyword evidence="3 7" id="KW-0812">Transmembrane</keyword>
<feature type="transmembrane region" description="Helical" evidence="7">
    <location>
        <begin position="480"/>
        <end position="506"/>
    </location>
</feature>
<gene>
    <name evidence="8" type="ORF">NEOLI_004239</name>
</gene>
<evidence type="ECO:0000256" key="3">
    <source>
        <dbReference type="ARBA" id="ARBA00022692"/>
    </source>
</evidence>
<keyword evidence="5 7" id="KW-0472">Membrane</keyword>
<comment type="subcellular location">
    <subcellularLocation>
        <location evidence="1">Membrane</location>
        <topology evidence="1">Multi-pass membrane protein</topology>
    </subcellularLocation>
</comment>
<evidence type="ECO:0000256" key="4">
    <source>
        <dbReference type="ARBA" id="ARBA00022989"/>
    </source>
</evidence>
<reference evidence="8 9" key="1">
    <citation type="submission" date="2016-04" db="EMBL/GenBank/DDBJ databases">
        <title>Evolutionary innovation and constraint leading to complex multicellularity in the Ascomycota.</title>
        <authorList>
            <person name="Cisse O."/>
            <person name="Nguyen A."/>
            <person name="Hewitt D.A."/>
            <person name="Jedd G."/>
            <person name="Stajich J.E."/>
        </authorList>
    </citation>
    <scope>NUCLEOTIDE SEQUENCE [LARGE SCALE GENOMIC DNA]</scope>
    <source>
        <strain evidence="8 9">DAH-3</strain>
    </source>
</reference>
<feature type="transmembrane region" description="Helical" evidence="7">
    <location>
        <begin position="455"/>
        <end position="474"/>
    </location>
</feature>
<dbReference type="Proteomes" id="UP000186594">
    <property type="component" value="Unassembled WGS sequence"/>
</dbReference>
<sequence length="609" mass="70485">MAQDSQNPAPNQRPTTASIVRKISNALLIFFAIQFLATKFMPKSTPPTVKYVASDTHTTQAQERPETISPMWPTGSLDLRIYISPHLHFNDFREENVVWKIEELHLGDWHDIREKSFNLSLSKSVQNNGTLFAHTLISRAGISPDPRNETYRQDMTLHVVKCTISDEDTLNNSIKSIHAVEEIFKSTQFAFEQRRQRTNKGIHLDLETYSNSRLKEEKLVLADQSVISYANIAPVIAQHIHLHPTNSRDETGKIGFYYPIVYHHEFWKLKDSFYPINSTLSNVPLHIRIQPLSFMKFQIFSTFDEGFKRQEAQGAPGMAEVQEMKRVILETNIWLLSATIIVSILHSLFEFLAFKNGRTKKDNTGISIRTILSNVIMQTIILLYLIDQNEQTSWIILGGQGFGILLEAWKITKTVDIKLESVRGMIPWRIRFVDKHILSETEAKTEEYDEIAFKYLYWVAAPLLVTYAAYSFLYDEHKGYYSFVITTLVGFVYTWGFLMMVPSLYINYRLKSVAHMPGRTMIYKFFNTFIDDMFAFVIKMPTLHRIATLRDDVIFFIYIYQCYLYPVDKTRPNEFGQTDEVDETKGISPGLRDDGRKDGVVKIEGKKHK</sequence>
<dbReference type="Pfam" id="PF05602">
    <property type="entry name" value="CLPTM1"/>
    <property type="match status" value="1"/>
</dbReference>
<name>A0A1U7LKA1_NEOID</name>
<evidence type="ECO:0000256" key="1">
    <source>
        <dbReference type="ARBA" id="ARBA00004141"/>
    </source>
</evidence>
<keyword evidence="9" id="KW-1185">Reference proteome</keyword>
<organism evidence="8 9">
    <name type="scientific">Neolecta irregularis (strain DAH-3)</name>
    <dbReference type="NCBI Taxonomy" id="1198029"/>
    <lineage>
        <taxon>Eukaryota</taxon>
        <taxon>Fungi</taxon>
        <taxon>Dikarya</taxon>
        <taxon>Ascomycota</taxon>
        <taxon>Taphrinomycotina</taxon>
        <taxon>Neolectales</taxon>
        <taxon>Neolectaceae</taxon>
        <taxon>Neolecta</taxon>
    </lineage>
</organism>
<accession>A0A1U7LKA1</accession>